<dbReference type="PANTHER" id="PTHR32243:SF18">
    <property type="entry name" value="INNER MEMBRANE ABC TRANSPORTER PERMEASE PROTEIN YCJP"/>
    <property type="match status" value="1"/>
</dbReference>
<keyword evidence="10" id="KW-1185">Reference proteome</keyword>
<name>A0A7R7DNI4_9ACTN</name>
<feature type="domain" description="ABC transmembrane type-1" evidence="8">
    <location>
        <begin position="80"/>
        <end position="271"/>
    </location>
</feature>
<evidence type="ECO:0000313" key="10">
    <source>
        <dbReference type="Proteomes" id="UP000611640"/>
    </source>
</evidence>
<keyword evidence="3" id="KW-1003">Cell membrane</keyword>
<keyword evidence="2 7" id="KW-0813">Transport</keyword>
<dbReference type="Proteomes" id="UP000611640">
    <property type="component" value="Chromosome"/>
</dbReference>
<feature type="transmembrane region" description="Helical" evidence="7">
    <location>
        <begin position="250"/>
        <end position="271"/>
    </location>
</feature>
<gene>
    <name evidence="9" type="ORF">Athai_21250</name>
</gene>
<dbReference type="Pfam" id="PF00528">
    <property type="entry name" value="BPD_transp_1"/>
    <property type="match status" value="1"/>
</dbReference>
<evidence type="ECO:0000256" key="7">
    <source>
        <dbReference type="RuleBase" id="RU363032"/>
    </source>
</evidence>
<evidence type="ECO:0000259" key="8">
    <source>
        <dbReference type="PROSITE" id="PS50928"/>
    </source>
</evidence>
<dbReference type="Gene3D" id="1.10.3720.10">
    <property type="entry name" value="MetI-like"/>
    <property type="match status" value="1"/>
</dbReference>
<dbReference type="AlphaFoldDB" id="A0A7R7DNI4"/>
<dbReference type="GO" id="GO:0005886">
    <property type="term" value="C:plasma membrane"/>
    <property type="evidence" value="ECO:0007669"/>
    <property type="project" value="UniProtKB-SubCell"/>
</dbReference>
<dbReference type="SUPFAM" id="SSF161098">
    <property type="entry name" value="MetI-like"/>
    <property type="match status" value="1"/>
</dbReference>
<comment type="similarity">
    <text evidence="7">Belongs to the binding-protein-dependent transport system permease family.</text>
</comment>
<reference evidence="9 10" key="1">
    <citation type="submission" date="2020-08" db="EMBL/GenBank/DDBJ databases">
        <title>Whole genome shotgun sequence of Actinocatenispora thailandica NBRC 105041.</title>
        <authorList>
            <person name="Komaki H."/>
            <person name="Tamura T."/>
        </authorList>
    </citation>
    <scope>NUCLEOTIDE SEQUENCE [LARGE SCALE GENOMIC DNA]</scope>
    <source>
        <strain evidence="9 10">NBRC 105041</strain>
    </source>
</reference>
<dbReference type="RefSeq" id="WP_203961328.1">
    <property type="nucleotide sequence ID" value="NZ_AP023355.1"/>
</dbReference>
<dbReference type="InterPro" id="IPR000515">
    <property type="entry name" value="MetI-like"/>
</dbReference>
<dbReference type="KEGG" id="atl:Athai_21250"/>
<feature type="transmembrane region" description="Helical" evidence="7">
    <location>
        <begin position="115"/>
        <end position="139"/>
    </location>
</feature>
<organism evidence="9 10">
    <name type="scientific">Actinocatenispora thailandica</name>
    <dbReference type="NCBI Taxonomy" id="227318"/>
    <lineage>
        <taxon>Bacteria</taxon>
        <taxon>Bacillati</taxon>
        <taxon>Actinomycetota</taxon>
        <taxon>Actinomycetes</taxon>
        <taxon>Micromonosporales</taxon>
        <taxon>Micromonosporaceae</taxon>
        <taxon>Actinocatenispora</taxon>
    </lineage>
</organism>
<dbReference type="PANTHER" id="PTHR32243">
    <property type="entry name" value="MALTOSE TRANSPORT SYSTEM PERMEASE-RELATED"/>
    <property type="match status" value="1"/>
</dbReference>
<proteinExistence type="inferred from homology"/>
<dbReference type="CDD" id="cd06261">
    <property type="entry name" value="TM_PBP2"/>
    <property type="match status" value="1"/>
</dbReference>
<evidence type="ECO:0000313" key="9">
    <source>
        <dbReference type="EMBL" id="BCJ34622.1"/>
    </source>
</evidence>
<feature type="transmembrane region" description="Helical" evidence="7">
    <location>
        <begin position="151"/>
        <end position="171"/>
    </location>
</feature>
<evidence type="ECO:0000256" key="4">
    <source>
        <dbReference type="ARBA" id="ARBA00022692"/>
    </source>
</evidence>
<dbReference type="InterPro" id="IPR050901">
    <property type="entry name" value="BP-dep_ABC_trans_perm"/>
</dbReference>
<dbReference type="GO" id="GO:0055085">
    <property type="term" value="P:transmembrane transport"/>
    <property type="evidence" value="ECO:0007669"/>
    <property type="project" value="InterPro"/>
</dbReference>
<comment type="subcellular location">
    <subcellularLocation>
        <location evidence="1 7">Cell membrane</location>
        <topology evidence="1 7">Multi-pass membrane protein</topology>
    </subcellularLocation>
</comment>
<evidence type="ECO:0000256" key="1">
    <source>
        <dbReference type="ARBA" id="ARBA00004651"/>
    </source>
</evidence>
<dbReference type="PROSITE" id="PS50928">
    <property type="entry name" value="ABC_TM1"/>
    <property type="match status" value="1"/>
</dbReference>
<protein>
    <submittedName>
        <fullName evidence="9">Sugar ABC transporter permease</fullName>
    </submittedName>
</protein>
<dbReference type="EMBL" id="AP023355">
    <property type="protein sequence ID" value="BCJ34622.1"/>
    <property type="molecule type" value="Genomic_DNA"/>
</dbReference>
<sequence>MASQPSTRARRGRRGGGRIAANTIGIVASVVLIFPVYWMVLTAFKPGDELMTYTPHFATLHPTLANFSRAVHAPHFADALGNSVVIAFSTMIIALVLALLAAVAIARFRWYGRRAFIFAILVVQMVPMSALIIPLYLMLNSIDQVNKLSGVVLTYLAFVLPFSIWTLRGFVAGVPAELEEAAMVDGCTRLQAFFRIVLPLVFPGLVATSIYALIQSWNEYIMAYVLLSDQQKETLPVWLVSFVSAHGVDYGALMAGATMMALPVVVFFAVIQRHVASGLTAGAVKG</sequence>
<feature type="transmembrane region" description="Helical" evidence="7">
    <location>
        <begin position="84"/>
        <end position="108"/>
    </location>
</feature>
<accession>A0A7R7DNI4</accession>
<feature type="transmembrane region" description="Helical" evidence="7">
    <location>
        <begin position="192"/>
        <end position="214"/>
    </location>
</feature>
<feature type="transmembrane region" description="Helical" evidence="7">
    <location>
        <begin position="20"/>
        <end position="40"/>
    </location>
</feature>
<evidence type="ECO:0000256" key="5">
    <source>
        <dbReference type="ARBA" id="ARBA00022989"/>
    </source>
</evidence>
<evidence type="ECO:0000256" key="2">
    <source>
        <dbReference type="ARBA" id="ARBA00022448"/>
    </source>
</evidence>
<evidence type="ECO:0000256" key="3">
    <source>
        <dbReference type="ARBA" id="ARBA00022475"/>
    </source>
</evidence>
<keyword evidence="6 7" id="KW-0472">Membrane</keyword>
<keyword evidence="5 7" id="KW-1133">Transmembrane helix</keyword>
<keyword evidence="4 7" id="KW-0812">Transmembrane</keyword>
<dbReference type="InterPro" id="IPR035906">
    <property type="entry name" value="MetI-like_sf"/>
</dbReference>
<evidence type="ECO:0000256" key="6">
    <source>
        <dbReference type="ARBA" id="ARBA00023136"/>
    </source>
</evidence>